<protein>
    <recommendedName>
        <fullName evidence="6">Protein SDA1</fullName>
    </recommendedName>
</protein>
<reference evidence="12" key="1">
    <citation type="submission" date="2025-08" db="UniProtKB">
        <authorList>
            <consortium name="RefSeq"/>
        </authorList>
    </citation>
    <scope>IDENTIFICATION</scope>
</reference>
<evidence type="ECO:0000259" key="8">
    <source>
        <dbReference type="Pfam" id="PF05285"/>
    </source>
</evidence>
<dbReference type="InterPro" id="IPR048292">
    <property type="entry name" value="SDA1_C"/>
</dbReference>
<dbReference type="InterPro" id="IPR007949">
    <property type="entry name" value="SDA1_MD"/>
</dbReference>
<comment type="subcellular location">
    <subcellularLocation>
        <location evidence="6">Nucleus</location>
        <location evidence="6">Nucleolus</location>
    </subcellularLocation>
</comment>
<dbReference type="InterPro" id="IPR016024">
    <property type="entry name" value="ARM-type_fold"/>
</dbReference>
<keyword evidence="5 6" id="KW-0539">Nucleus</keyword>
<dbReference type="RefSeq" id="XP_014676222.1">
    <property type="nucleotide sequence ID" value="XM_014820736.1"/>
</dbReference>
<evidence type="ECO:0000256" key="7">
    <source>
        <dbReference type="SAM" id="MobiDB-lite"/>
    </source>
</evidence>
<organism evidence="11 12">
    <name type="scientific">Priapulus caudatus</name>
    <name type="common">Priapulid worm</name>
    <dbReference type="NCBI Taxonomy" id="37621"/>
    <lineage>
        <taxon>Eukaryota</taxon>
        <taxon>Metazoa</taxon>
        <taxon>Ecdysozoa</taxon>
        <taxon>Scalidophora</taxon>
        <taxon>Priapulida</taxon>
        <taxon>Priapulimorpha</taxon>
        <taxon>Priapulimorphida</taxon>
        <taxon>Priapulidae</taxon>
        <taxon>Priapulus</taxon>
    </lineage>
</organism>
<keyword evidence="4 6" id="KW-0653">Protein transport</keyword>
<feature type="domain" description="SDA1 C-terminal" evidence="10">
    <location>
        <begin position="609"/>
        <end position="652"/>
    </location>
</feature>
<dbReference type="GeneID" id="106816179"/>
<sequence>MLLHQVAQCYPEEMKDFPEELKSMLQRHNTTLHPEMRVVLCRALILLRNKGLVSPLSVLSLFFELLRCRDKPLRRMLYTHIVADIRNVNARARNNAVNTTLQAFMYSMLRDSSAAAAKTSLDAMAELYRRDVWRDARTVNVMATACFSKVTKVLVGALQFFLGRDDADGGAPATDSDDDSGTDDERKTESQMAVAFRVGKKTKKRTKRYERAKAAARKSKKAKRAPAFDFSALRLLHDPQGFAERLFRQLESSTERFEVRLMMLGLIAKLVGLHELILLNLYPYLQRFMQPHQRDVTKILLYAAWSAHMLVPPDVAAALVRTLVDNFVTERNSGEVMAVGLNAVREVCARCPLAMDADLLQDLACYKTHRNKSVLMGARSLIQLYREVDPTMLHRRDRGRPTEASAEARTAAYGELDTLDHVPGAEVITDVAGGRMEVAGGRTEVAKGRTEVAVGRGSNEVEAEEWEEEEMDDGDVDGSEDGWIDVHHSSDEEKEEESEELRGMSADERRRRAAAVSRDCILTQDDFEKIRRQQLSKRLEPLVKNRKHAQPATVTRERGEMAGLGDIERVHKRRRHDKDSRLATVLAGRADRETPGRIARPQKMNAHASTTNAQKRKTKPFMMIKQKMRGKGKRSFRDKQTSLRDSLLKRKRIK</sequence>
<keyword evidence="2 6" id="KW-0813">Transport</keyword>
<evidence type="ECO:0000313" key="12">
    <source>
        <dbReference type="RefSeq" id="XP_014676222.1"/>
    </source>
</evidence>
<keyword evidence="3 6" id="KW-0690">Ribosome biogenesis</keyword>
<comment type="function">
    <text evidence="6">Required for 60S pre-ribosomal subunits export to the cytoplasm.</text>
</comment>
<feature type="domain" description="SDA1 middle" evidence="8">
    <location>
        <begin position="460"/>
        <end position="588"/>
    </location>
</feature>
<feature type="region of interest" description="Disordered" evidence="7">
    <location>
        <begin position="452"/>
        <end position="508"/>
    </location>
</feature>
<proteinExistence type="inferred from homology"/>
<gene>
    <name evidence="12" type="primary">LOC106816179</name>
</gene>
<evidence type="ECO:0000256" key="2">
    <source>
        <dbReference type="ARBA" id="ARBA00022448"/>
    </source>
</evidence>
<dbReference type="PANTHER" id="PTHR12730">
    <property type="entry name" value="HSDA/SDA1-RELATED"/>
    <property type="match status" value="1"/>
</dbReference>
<dbReference type="InterPro" id="IPR012977">
    <property type="entry name" value="SDA1_N"/>
</dbReference>
<evidence type="ECO:0000256" key="3">
    <source>
        <dbReference type="ARBA" id="ARBA00022517"/>
    </source>
</evidence>
<dbReference type="SUPFAM" id="SSF48371">
    <property type="entry name" value="ARM repeat"/>
    <property type="match status" value="1"/>
</dbReference>
<dbReference type="PANTHER" id="PTHR12730:SF0">
    <property type="entry name" value="PROTEIN SDA1 HOMOLOG"/>
    <property type="match status" value="1"/>
</dbReference>
<evidence type="ECO:0000256" key="5">
    <source>
        <dbReference type="ARBA" id="ARBA00023242"/>
    </source>
</evidence>
<evidence type="ECO:0000256" key="4">
    <source>
        <dbReference type="ARBA" id="ARBA00022927"/>
    </source>
</evidence>
<keyword evidence="11" id="KW-1185">Reference proteome</keyword>
<feature type="region of interest" description="Disordered" evidence="7">
    <location>
        <begin position="587"/>
        <end position="654"/>
    </location>
</feature>
<feature type="compositionally biased region" description="Basic and acidic residues" evidence="7">
    <location>
        <begin position="635"/>
        <end position="648"/>
    </location>
</feature>
<dbReference type="Pfam" id="PF21638">
    <property type="entry name" value="SDA1_C"/>
    <property type="match status" value="1"/>
</dbReference>
<evidence type="ECO:0000259" key="10">
    <source>
        <dbReference type="Pfam" id="PF21638"/>
    </source>
</evidence>
<feature type="compositionally biased region" description="Acidic residues" evidence="7">
    <location>
        <begin position="461"/>
        <end position="483"/>
    </location>
</feature>
<evidence type="ECO:0000259" key="9">
    <source>
        <dbReference type="Pfam" id="PF08158"/>
    </source>
</evidence>
<evidence type="ECO:0000256" key="6">
    <source>
        <dbReference type="RuleBase" id="RU365057"/>
    </source>
</evidence>
<evidence type="ECO:0000313" key="11">
    <source>
        <dbReference type="Proteomes" id="UP000695022"/>
    </source>
</evidence>
<dbReference type="Pfam" id="PF08158">
    <property type="entry name" value="SDA1_HEAT"/>
    <property type="match status" value="1"/>
</dbReference>
<accession>A0ABM1EVK1</accession>
<comment type="similarity">
    <text evidence="1 6">Belongs to the SDA1 family.</text>
</comment>
<dbReference type="Pfam" id="PF05285">
    <property type="entry name" value="SDA1_dom"/>
    <property type="match status" value="1"/>
</dbReference>
<dbReference type="InterPro" id="IPR027312">
    <property type="entry name" value="Sda1"/>
</dbReference>
<evidence type="ECO:0000256" key="1">
    <source>
        <dbReference type="ARBA" id="ARBA00005783"/>
    </source>
</evidence>
<name>A0ABM1EVK1_PRICU</name>
<feature type="domain" description="SDA1 N-terminal" evidence="9">
    <location>
        <begin position="3"/>
        <end position="370"/>
    </location>
</feature>
<dbReference type="Proteomes" id="UP000695022">
    <property type="component" value="Unplaced"/>
</dbReference>
<feature type="region of interest" description="Disordered" evidence="7">
    <location>
        <begin position="168"/>
        <end position="191"/>
    </location>
</feature>